<sequence>MSEKLAERWMINRIGLLNFWYYDDEIFEFADGRLLLRGANGSGKSVTMQSFIPLVLDGNKSPERLDPFGSKARKLEDYLLGEEEVSGLDERTGYLFMEFKKEKKDSYVNDKIRMYEKWKIKMYKFVHKFGILL</sequence>
<gene>
    <name evidence="1" type="ORF">SAMN04244560_01225</name>
</gene>
<evidence type="ECO:0008006" key="3">
    <source>
        <dbReference type="Google" id="ProtNLM"/>
    </source>
</evidence>
<dbReference type="RefSeq" id="WP_244499097.1">
    <property type="nucleotide sequence ID" value="NZ_FNBS01000024.1"/>
</dbReference>
<dbReference type="SUPFAM" id="SSF52540">
    <property type="entry name" value="P-loop containing nucleoside triphosphate hydrolases"/>
    <property type="match status" value="1"/>
</dbReference>
<dbReference type="InterPro" id="IPR027417">
    <property type="entry name" value="P-loop_NTPase"/>
</dbReference>
<protein>
    <recommendedName>
        <fullName evidence="3">AAA domain-containing protein</fullName>
    </recommendedName>
</protein>
<proteinExistence type="predicted"/>
<feature type="non-terminal residue" evidence="1">
    <location>
        <position position="133"/>
    </location>
</feature>
<dbReference type="EMBL" id="FNBS01000024">
    <property type="protein sequence ID" value="SDF78701.1"/>
    <property type="molecule type" value="Genomic_DNA"/>
</dbReference>
<reference evidence="1 2" key="1">
    <citation type="submission" date="2016-10" db="EMBL/GenBank/DDBJ databases">
        <authorList>
            <person name="de Groot N.N."/>
        </authorList>
    </citation>
    <scope>NUCLEOTIDE SEQUENCE [LARGE SCALE GENOMIC DNA]</scope>
    <source>
        <strain evidence="1 2">DSM 569</strain>
    </source>
</reference>
<organism evidence="1 2">
    <name type="scientific">Thermoanaerobacter thermohydrosulfuricus</name>
    <name type="common">Clostridium thermohydrosulfuricum</name>
    <dbReference type="NCBI Taxonomy" id="1516"/>
    <lineage>
        <taxon>Bacteria</taxon>
        <taxon>Bacillati</taxon>
        <taxon>Bacillota</taxon>
        <taxon>Clostridia</taxon>
        <taxon>Thermoanaerobacterales</taxon>
        <taxon>Thermoanaerobacteraceae</taxon>
        <taxon>Thermoanaerobacter</taxon>
    </lineage>
</organism>
<dbReference type="Gene3D" id="3.40.50.300">
    <property type="entry name" value="P-loop containing nucleotide triphosphate hydrolases"/>
    <property type="match status" value="1"/>
</dbReference>
<name>A0A1G7NXK7_THETY</name>
<dbReference type="AlphaFoldDB" id="A0A1G7NXK7"/>
<evidence type="ECO:0000313" key="2">
    <source>
        <dbReference type="Proteomes" id="UP000183404"/>
    </source>
</evidence>
<dbReference type="Proteomes" id="UP000183404">
    <property type="component" value="Unassembled WGS sequence"/>
</dbReference>
<accession>A0A1G7NXK7</accession>
<evidence type="ECO:0000313" key="1">
    <source>
        <dbReference type="EMBL" id="SDF78701.1"/>
    </source>
</evidence>